<gene>
    <name evidence="1" type="ORF">RHMOL_Rhmol05G0196200</name>
</gene>
<accession>A0ACC0NTA0</accession>
<name>A0ACC0NTA0_RHOML</name>
<keyword evidence="2" id="KW-1185">Reference proteome</keyword>
<dbReference type="EMBL" id="CM046392">
    <property type="protein sequence ID" value="KAI8555713.1"/>
    <property type="molecule type" value="Genomic_DNA"/>
</dbReference>
<organism evidence="1 2">
    <name type="scientific">Rhododendron molle</name>
    <name type="common">Chinese azalea</name>
    <name type="synonym">Azalea mollis</name>
    <dbReference type="NCBI Taxonomy" id="49168"/>
    <lineage>
        <taxon>Eukaryota</taxon>
        <taxon>Viridiplantae</taxon>
        <taxon>Streptophyta</taxon>
        <taxon>Embryophyta</taxon>
        <taxon>Tracheophyta</taxon>
        <taxon>Spermatophyta</taxon>
        <taxon>Magnoliopsida</taxon>
        <taxon>eudicotyledons</taxon>
        <taxon>Gunneridae</taxon>
        <taxon>Pentapetalae</taxon>
        <taxon>asterids</taxon>
        <taxon>Ericales</taxon>
        <taxon>Ericaceae</taxon>
        <taxon>Ericoideae</taxon>
        <taxon>Rhodoreae</taxon>
        <taxon>Rhododendron</taxon>
    </lineage>
</organism>
<comment type="caution">
    <text evidence="1">The sequence shown here is derived from an EMBL/GenBank/DDBJ whole genome shotgun (WGS) entry which is preliminary data.</text>
</comment>
<protein>
    <submittedName>
        <fullName evidence="1">Uncharacterized protein</fullName>
    </submittedName>
</protein>
<sequence length="496" mass="53881">MEEDLGGSVAQSVTTETPGCTLSREDSPSTTPHEASPSPSPPQSPKPVKTEAVVMAETPNLATVLADIQRNMAAMQWRADQADASMTDLRALLEERLPLVAAAGGGGEGPNPEAKEEDIPRVENPSPSAEIAALIAKMAKLEESVTKSERLGAGGLDMDRLCPFPNARLPERFKMPDFAKFDGTGDPKTHLLAYHGAMKLHGVEEDAMAQLFPQTLVGPAFQWFLSLDISKRRTWEDIGAAFNSQYSYNAQLKMTTRELESTKMTAKESFADFIKRWRTKAALMTDRISEKDQIRIISHNLLPDFAKNLVLVLVQGANWETFFDSGLAVEEALQIGVLTRTEAPSSAAASKAKPRAYTGNSTALFGANNYANAATASSHTATQGSSNHIADINQVQAPQRNRNRSQPRVFANFEAPPSSVLEKLVKSGHLRPLTPTPLPPNLPPSHDPNIFCAYHQMPGHHTDSCFRLRHAIQDLVENGTLPTPPAKPNVISNSLP</sequence>
<reference evidence="1" key="1">
    <citation type="submission" date="2022-02" db="EMBL/GenBank/DDBJ databases">
        <title>Plant Genome Project.</title>
        <authorList>
            <person name="Zhang R.-G."/>
        </authorList>
    </citation>
    <scope>NUCLEOTIDE SEQUENCE</scope>
    <source>
        <strain evidence="1">AT1</strain>
    </source>
</reference>
<proteinExistence type="predicted"/>
<evidence type="ECO:0000313" key="1">
    <source>
        <dbReference type="EMBL" id="KAI8555713.1"/>
    </source>
</evidence>
<dbReference type="Proteomes" id="UP001062846">
    <property type="component" value="Chromosome 5"/>
</dbReference>
<evidence type="ECO:0000313" key="2">
    <source>
        <dbReference type="Proteomes" id="UP001062846"/>
    </source>
</evidence>